<dbReference type="EMBL" id="JAGSXJ010000002">
    <property type="protein sequence ID" value="KAH6695763.1"/>
    <property type="molecule type" value="Genomic_DNA"/>
</dbReference>
<protein>
    <submittedName>
        <fullName evidence="1">Uncharacterized protein</fullName>
    </submittedName>
</protein>
<dbReference type="OrthoDB" id="10491834at2759"/>
<keyword evidence="2" id="KW-1185">Reference proteome</keyword>
<dbReference type="AlphaFoldDB" id="A0A9P9AHT1"/>
<accession>A0A9P9AHT1</accession>
<name>A0A9P9AHT1_9PEZI</name>
<reference evidence="1" key="1">
    <citation type="journal article" date="2021" name="Nat. Commun.">
        <title>Genetic determinants of endophytism in the Arabidopsis root mycobiome.</title>
        <authorList>
            <person name="Mesny F."/>
            <person name="Miyauchi S."/>
            <person name="Thiergart T."/>
            <person name="Pickel B."/>
            <person name="Atanasova L."/>
            <person name="Karlsson M."/>
            <person name="Huettel B."/>
            <person name="Barry K.W."/>
            <person name="Haridas S."/>
            <person name="Chen C."/>
            <person name="Bauer D."/>
            <person name="Andreopoulos W."/>
            <person name="Pangilinan J."/>
            <person name="LaButti K."/>
            <person name="Riley R."/>
            <person name="Lipzen A."/>
            <person name="Clum A."/>
            <person name="Drula E."/>
            <person name="Henrissat B."/>
            <person name="Kohler A."/>
            <person name="Grigoriev I.V."/>
            <person name="Martin F.M."/>
            <person name="Hacquard S."/>
        </authorList>
    </citation>
    <scope>NUCLEOTIDE SEQUENCE</scope>
    <source>
        <strain evidence="1">MPI-SDFR-AT-0117</strain>
    </source>
</reference>
<gene>
    <name evidence="1" type="ORF">F5X68DRAFT_198887</name>
</gene>
<dbReference type="Proteomes" id="UP000770015">
    <property type="component" value="Unassembled WGS sequence"/>
</dbReference>
<sequence>MGEMIQTTAPSDERTKRASDELIWQDLNRRAIDQPMLKAMTIERLPNLVTNVYDAMDEVLVVSGLAGNKGISGLPPLMQDAMTCVPKIAEMARQAHDGQPLRIGAYALMSLAIALRSFAATFRVFESVGAVLGPSGTKPTSNELCLAVWHDKDGRKVQEGVLLAHDVWRIGYKQVEATYGSSTWKDGGAWIRRMAKGELDL</sequence>
<comment type="caution">
    <text evidence="1">The sequence shown here is derived from an EMBL/GenBank/DDBJ whole genome shotgun (WGS) entry which is preliminary data.</text>
</comment>
<evidence type="ECO:0000313" key="2">
    <source>
        <dbReference type="Proteomes" id="UP000770015"/>
    </source>
</evidence>
<organism evidence="1 2">
    <name type="scientific">Plectosphaerella plurivora</name>
    <dbReference type="NCBI Taxonomy" id="936078"/>
    <lineage>
        <taxon>Eukaryota</taxon>
        <taxon>Fungi</taxon>
        <taxon>Dikarya</taxon>
        <taxon>Ascomycota</taxon>
        <taxon>Pezizomycotina</taxon>
        <taxon>Sordariomycetes</taxon>
        <taxon>Hypocreomycetidae</taxon>
        <taxon>Glomerellales</taxon>
        <taxon>Plectosphaerellaceae</taxon>
        <taxon>Plectosphaerella</taxon>
    </lineage>
</organism>
<proteinExistence type="predicted"/>
<evidence type="ECO:0000313" key="1">
    <source>
        <dbReference type="EMBL" id="KAH6695763.1"/>
    </source>
</evidence>